<evidence type="ECO:0000256" key="5">
    <source>
        <dbReference type="ARBA" id="ARBA00023136"/>
    </source>
</evidence>
<evidence type="ECO:0000256" key="2">
    <source>
        <dbReference type="ARBA" id="ARBA00022475"/>
    </source>
</evidence>
<feature type="transmembrane region" description="Helical" evidence="6">
    <location>
        <begin position="31"/>
        <end position="50"/>
    </location>
</feature>
<evidence type="ECO:0000256" key="1">
    <source>
        <dbReference type="ARBA" id="ARBA00004651"/>
    </source>
</evidence>
<keyword evidence="9" id="KW-1185">Reference proteome</keyword>
<dbReference type="Pfam" id="PF01478">
    <property type="entry name" value="Peptidase_A24"/>
    <property type="match status" value="1"/>
</dbReference>
<dbReference type="PANTHER" id="PTHR36506:SF1">
    <property type="entry name" value="PREFLAGELLIN PEPTIDASE"/>
    <property type="match status" value="1"/>
</dbReference>
<name>A0ABQ5U4F7_9PROT</name>
<comment type="subcellular location">
    <subcellularLocation>
        <location evidence="1">Cell membrane</location>
        <topology evidence="1">Multi-pass membrane protein</topology>
    </subcellularLocation>
</comment>
<evidence type="ECO:0000313" key="9">
    <source>
        <dbReference type="Proteomes" id="UP001161409"/>
    </source>
</evidence>
<sequence length="171" mass="18081">MWVQTVYNLTILIAACLVLYAAFSDFKAFHISNYISIALVALYPVAVLTAPVDVNWVAGLSVGAGAFVLGFGLFALGLFGGGDVKLISALCLWAGIDHLFSFLIYMALAGGLLVVFVLGREAFRKSDEASGTRGGLRAALRARAPVPYGVAIALGGLKVFYSYAYISGIDF</sequence>
<dbReference type="EMBL" id="BSNF01000006">
    <property type="protein sequence ID" value="GLQ06560.1"/>
    <property type="molecule type" value="Genomic_DNA"/>
</dbReference>
<keyword evidence="5 6" id="KW-0472">Membrane</keyword>
<dbReference type="PANTHER" id="PTHR36506">
    <property type="entry name" value="PREFLAGELLIN PEPTIDASE"/>
    <property type="match status" value="1"/>
</dbReference>
<evidence type="ECO:0000256" key="3">
    <source>
        <dbReference type="ARBA" id="ARBA00022692"/>
    </source>
</evidence>
<feature type="transmembrane region" description="Helical" evidence="6">
    <location>
        <begin position="146"/>
        <end position="166"/>
    </location>
</feature>
<accession>A0ABQ5U4F7</accession>
<keyword evidence="2" id="KW-1003">Cell membrane</keyword>
<dbReference type="InterPro" id="IPR052218">
    <property type="entry name" value="Preflagellin_Peptidase"/>
</dbReference>
<feature type="transmembrane region" description="Helical" evidence="6">
    <location>
        <begin position="99"/>
        <end position="118"/>
    </location>
</feature>
<evidence type="ECO:0000256" key="6">
    <source>
        <dbReference type="SAM" id="Phobius"/>
    </source>
</evidence>
<dbReference type="InterPro" id="IPR000045">
    <property type="entry name" value="Prepilin_IV_endopep_pep"/>
</dbReference>
<feature type="domain" description="Prepilin type IV endopeptidase peptidase" evidence="7">
    <location>
        <begin position="12"/>
        <end position="114"/>
    </location>
</feature>
<feature type="transmembrane region" description="Helical" evidence="6">
    <location>
        <begin position="56"/>
        <end position="79"/>
    </location>
</feature>
<evidence type="ECO:0000256" key="4">
    <source>
        <dbReference type="ARBA" id="ARBA00022989"/>
    </source>
</evidence>
<evidence type="ECO:0000259" key="7">
    <source>
        <dbReference type="Pfam" id="PF01478"/>
    </source>
</evidence>
<dbReference type="Proteomes" id="UP001161409">
    <property type="component" value="Unassembled WGS sequence"/>
</dbReference>
<comment type="caution">
    <text evidence="8">The sequence shown here is derived from an EMBL/GenBank/DDBJ whole genome shotgun (WGS) entry which is preliminary data.</text>
</comment>
<keyword evidence="3 6" id="KW-0812">Transmembrane</keyword>
<organism evidence="8 9">
    <name type="scientific">Sneathiella chinensis</name>
    <dbReference type="NCBI Taxonomy" id="349750"/>
    <lineage>
        <taxon>Bacteria</taxon>
        <taxon>Pseudomonadati</taxon>
        <taxon>Pseudomonadota</taxon>
        <taxon>Alphaproteobacteria</taxon>
        <taxon>Sneathiellales</taxon>
        <taxon>Sneathiellaceae</taxon>
        <taxon>Sneathiella</taxon>
    </lineage>
</organism>
<dbReference type="Gene3D" id="1.20.120.1220">
    <property type="match status" value="1"/>
</dbReference>
<reference evidence="8" key="2">
    <citation type="submission" date="2023-01" db="EMBL/GenBank/DDBJ databases">
        <title>Draft genome sequence of Sneathiella chinensis strain NBRC 103408.</title>
        <authorList>
            <person name="Sun Q."/>
            <person name="Mori K."/>
        </authorList>
    </citation>
    <scope>NUCLEOTIDE SEQUENCE</scope>
    <source>
        <strain evidence="8">NBRC 103408</strain>
    </source>
</reference>
<protein>
    <submittedName>
        <fullName evidence="8">Type 4 prepilin peptidase 1</fullName>
    </submittedName>
</protein>
<dbReference type="RefSeq" id="WP_169560711.1">
    <property type="nucleotide sequence ID" value="NZ_BSNF01000006.1"/>
</dbReference>
<feature type="transmembrane region" description="Helical" evidence="6">
    <location>
        <begin position="6"/>
        <end position="24"/>
    </location>
</feature>
<reference evidence="8" key="1">
    <citation type="journal article" date="2014" name="Int. J. Syst. Evol. Microbiol.">
        <title>Complete genome of a new Firmicutes species belonging to the dominant human colonic microbiota ('Ruminococcus bicirculans') reveals two chromosomes and a selective capacity to utilize plant glucans.</title>
        <authorList>
            <consortium name="NISC Comparative Sequencing Program"/>
            <person name="Wegmann U."/>
            <person name="Louis P."/>
            <person name="Goesmann A."/>
            <person name="Henrissat B."/>
            <person name="Duncan S.H."/>
            <person name="Flint H.J."/>
        </authorList>
    </citation>
    <scope>NUCLEOTIDE SEQUENCE</scope>
    <source>
        <strain evidence="8">NBRC 103408</strain>
    </source>
</reference>
<gene>
    <name evidence="8" type="primary">ctpB</name>
    <name evidence="8" type="ORF">GCM10007924_17810</name>
</gene>
<keyword evidence="4 6" id="KW-1133">Transmembrane helix</keyword>
<proteinExistence type="predicted"/>
<evidence type="ECO:0000313" key="8">
    <source>
        <dbReference type="EMBL" id="GLQ06560.1"/>
    </source>
</evidence>